<dbReference type="GO" id="GO:0005634">
    <property type="term" value="C:nucleus"/>
    <property type="evidence" value="ECO:0007669"/>
    <property type="project" value="TreeGrafter"/>
</dbReference>
<dbReference type="SMART" id="SM00558">
    <property type="entry name" value="JmjC"/>
    <property type="match status" value="1"/>
</dbReference>
<dbReference type="VEuPathDB" id="TriTrypDB:ADEAN_000295500"/>
<dbReference type="GO" id="GO:0016706">
    <property type="term" value="F:2-oxoglutarate-dependent dioxygenase activity"/>
    <property type="evidence" value="ECO:0007669"/>
    <property type="project" value="TreeGrafter"/>
</dbReference>
<sequence length="354" mass="40200">MIELDANTLTFTEFRDQCLIPNRPALIRNASGAHFPVAALEAALTPTALMRSLGTDHSLPVYHETCPGEVTCSQMTWSDLVKVWGSANEDPENGFYLKDWHAPCELGRLGEPLPYTAPPYLGADWLNAFYDHSNDRDGDYRFAYIGPAGTWTGFHADVIGSYSWSLNVSGDKLWYFLSPESNSYYGEHHVGDLNPCDMRVMSDVTYFKVTQHPGELIFVPSQYFHQVHNIRGEPFPLPSQEGNTVQLVISINHNWLNEFCIDRVVSLFLREMELLCKYYSMEDICLLCEGGDRESVERFVEGALLSGTNRNCHTMRSLLRFANDHFCCDEMAQMKDLKDYISAIDDRLSSLFVN</sequence>
<name>S9V9N9_9TRYP</name>
<dbReference type="AlphaFoldDB" id="S9V9N9"/>
<dbReference type="PANTHER" id="PTHR12480:SF6">
    <property type="entry name" value="2-OXOGLUTARATE AND IRON-DEPENDENT OXYGENASE JMJD4"/>
    <property type="match status" value="1"/>
</dbReference>
<proteinExistence type="predicted"/>
<evidence type="ECO:0000313" key="3">
    <source>
        <dbReference type="Proteomes" id="UP000515908"/>
    </source>
</evidence>
<keyword evidence="3" id="KW-1185">Reference proteome</keyword>
<dbReference type="PROSITE" id="PS51184">
    <property type="entry name" value="JMJC"/>
    <property type="match status" value="1"/>
</dbReference>
<feature type="domain" description="JmjC" evidence="1">
    <location>
        <begin position="107"/>
        <end position="272"/>
    </location>
</feature>
<dbReference type="GO" id="GO:0043565">
    <property type="term" value="F:sequence-specific DNA binding"/>
    <property type="evidence" value="ECO:0007669"/>
    <property type="project" value="TreeGrafter"/>
</dbReference>
<reference evidence="2 3" key="1">
    <citation type="submission" date="2020-08" db="EMBL/GenBank/DDBJ databases">
        <authorList>
            <person name="Newling K."/>
            <person name="Davey J."/>
            <person name="Forrester S."/>
        </authorList>
    </citation>
    <scope>NUCLEOTIDE SEQUENCE [LARGE SCALE GENOMIC DNA]</scope>
    <source>
        <strain evidence="3">Crithidia deanei Carvalho (ATCC PRA-265)</strain>
    </source>
</reference>
<dbReference type="Gene3D" id="2.60.120.650">
    <property type="entry name" value="Cupin"/>
    <property type="match status" value="1"/>
</dbReference>
<gene>
    <name evidence="2" type="ORF">ADEAN_000295500</name>
</gene>
<dbReference type="OrthoDB" id="203487at2759"/>
<evidence type="ECO:0000259" key="1">
    <source>
        <dbReference type="PROSITE" id="PS51184"/>
    </source>
</evidence>
<dbReference type="InterPro" id="IPR050910">
    <property type="entry name" value="JMJD6_ArgDemeth/LysHydrox"/>
</dbReference>
<evidence type="ECO:0000313" key="2">
    <source>
        <dbReference type="EMBL" id="CAD2215500.1"/>
    </source>
</evidence>
<dbReference type="Pfam" id="PF02373">
    <property type="entry name" value="JmjC"/>
    <property type="match status" value="1"/>
</dbReference>
<accession>S9V9N9</accession>
<dbReference type="GO" id="GO:0045905">
    <property type="term" value="P:positive regulation of translational termination"/>
    <property type="evidence" value="ECO:0007669"/>
    <property type="project" value="TreeGrafter"/>
</dbReference>
<protein>
    <submittedName>
        <fullName evidence="2">JmjC domain, hydroxylase, putative</fullName>
    </submittedName>
</protein>
<dbReference type="EMBL" id="LR877149">
    <property type="protein sequence ID" value="CAD2215500.1"/>
    <property type="molecule type" value="Genomic_DNA"/>
</dbReference>
<dbReference type="InterPro" id="IPR003347">
    <property type="entry name" value="JmjC_dom"/>
</dbReference>
<dbReference type="PANTHER" id="PTHR12480">
    <property type="entry name" value="ARGININE DEMETHYLASE AND LYSYL-HYDROXYLASE JMJD"/>
    <property type="match status" value="1"/>
</dbReference>
<dbReference type="SUPFAM" id="SSF51197">
    <property type="entry name" value="Clavaminate synthase-like"/>
    <property type="match status" value="1"/>
</dbReference>
<dbReference type="Proteomes" id="UP000515908">
    <property type="component" value="Chromosome 05"/>
</dbReference>
<organism evidence="2 3">
    <name type="scientific">Angomonas deanei</name>
    <dbReference type="NCBI Taxonomy" id="59799"/>
    <lineage>
        <taxon>Eukaryota</taxon>
        <taxon>Discoba</taxon>
        <taxon>Euglenozoa</taxon>
        <taxon>Kinetoplastea</taxon>
        <taxon>Metakinetoplastina</taxon>
        <taxon>Trypanosomatida</taxon>
        <taxon>Trypanosomatidae</taxon>
        <taxon>Strigomonadinae</taxon>
        <taxon>Angomonas</taxon>
    </lineage>
</organism>
<dbReference type="GO" id="GO:0005737">
    <property type="term" value="C:cytoplasm"/>
    <property type="evidence" value="ECO:0007669"/>
    <property type="project" value="TreeGrafter"/>
</dbReference>